<keyword evidence="4" id="KW-1185">Reference proteome</keyword>
<dbReference type="AlphaFoldDB" id="A0AAD4D458"/>
<feature type="compositionally biased region" description="Low complexity" evidence="2">
    <location>
        <begin position="148"/>
        <end position="160"/>
    </location>
</feature>
<feature type="compositionally biased region" description="Basic and acidic residues" evidence="2">
    <location>
        <begin position="136"/>
        <end position="146"/>
    </location>
</feature>
<dbReference type="InterPro" id="IPR050767">
    <property type="entry name" value="Sel1_AlgK"/>
</dbReference>
<comment type="caution">
    <text evidence="3">The sequence shown here is derived from an EMBL/GenBank/DDBJ whole genome shotgun (WGS) entry which is preliminary data.</text>
</comment>
<dbReference type="SMART" id="SM00671">
    <property type="entry name" value="SEL1"/>
    <property type="match status" value="6"/>
</dbReference>
<dbReference type="Pfam" id="PF08238">
    <property type="entry name" value="Sel1"/>
    <property type="match status" value="6"/>
</dbReference>
<sequence length="422" mass="46344">MSNQETLPHVQAVRRVLENEHPSSTTSGIIHLVSHPDASSGKDILLRDDILAAFKEDVIHVRSGTVILPFLKGPDFKNLEPLRIATVPGATLDVIVRSQSGDNKLSLKSQETALPDVPPEYNASSATRSGTNNSDKNARMSYDGDLHSQSPPEYSSSSSSHDFAGTEMNAKLGDKDAQVALGDMYRGGKGVQKDYQAAMAWYLKAADQGDSQGQSKVGLLYRDGLGVKQNHATAIKWYLKAAEQGDVIAQCNIAYSYEEGDGVEQDYSQARDWYLRAANQGYALGQCNLGYLYEHGQGVSKNYALAMELYLKAAEQGHGAAQLNIGNMYQSGRGVPADYSKAMEWYLKSADQGKAQAQYRIGMFYKEGLGVAKDDAKAMEWFKKAADQRYAKAKEQLDILESERSNGGKVEKKRGLLRKMFK</sequence>
<dbReference type="PANTHER" id="PTHR11102:SF160">
    <property type="entry name" value="ERAD-ASSOCIATED E3 UBIQUITIN-PROTEIN LIGASE COMPONENT HRD3"/>
    <property type="match status" value="1"/>
</dbReference>
<dbReference type="EMBL" id="JAAAIL010001910">
    <property type="protein sequence ID" value="KAG0263205.1"/>
    <property type="molecule type" value="Genomic_DNA"/>
</dbReference>
<feature type="compositionally biased region" description="Polar residues" evidence="2">
    <location>
        <begin position="122"/>
        <end position="135"/>
    </location>
</feature>
<dbReference type="Proteomes" id="UP001194580">
    <property type="component" value="Unassembled WGS sequence"/>
</dbReference>
<dbReference type="Gene3D" id="1.25.40.10">
    <property type="entry name" value="Tetratricopeptide repeat domain"/>
    <property type="match status" value="1"/>
</dbReference>
<evidence type="ECO:0000313" key="3">
    <source>
        <dbReference type="EMBL" id="KAG0263205.1"/>
    </source>
</evidence>
<evidence type="ECO:0008006" key="5">
    <source>
        <dbReference type="Google" id="ProtNLM"/>
    </source>
</evidence>
<accession>A0AAD4D458</accession>
<organism evidence="3 4">
    <name type="scientific">Linnemannia exigua</name>
    <dbReference type="NCBI Taxonomy" id="604196"/>
    <lineage>
        <taxon>Eukaryota</taxon>
        <taxon>Fungi</taxon>
        <taxon>Fungi incertae sedis</taxon>
        <taxon>Mucoromycota</taxon>
        <taxon>Mortierellomycotina</taxon>
        <taxon>Mortierellomycetes</taxon>
        <taxon>Mortierellales</taxon>
        <taxon>Mortierellaceae</taxon>
        <taxon>Linnemannia</taxon>
    </lineage>
</organism>
<dbReference type="PANTHER" id="PTHR11102">
    <property type="entry name" value="SEL-1-LIKE PROTEIN"/>
    <property type="match status" value="1"/>
</dbReference>
<dbReference type="InterPro" id="IPR011990">
    <property type="entry name" value="TPR-like_helical_dom_sf"/>
</dbReference>
<comment type="similarity">
    <text evidence="1">Belongs to the sel-1 family.</text>
</comment>
<name>A0AAD4D458_9FUNG</name>
<evidence type="ECO:0000256" key="1">
    <source>
        <dbReference type="ARBA" id="ARBA00038101"/>
    </source>
</evidence>
<proteinExistence type="inferred from homology"/>
<feature type="region of interest" description="Disordered" evidence="2">
    <location>
        <begin position="104"/>
        <end position="166"/>
    </location>
</feature>
<reference evidence="3" key="1">
    <citation type="journal article" date="2020" name="Fungal Divers.">
        <title>Resolving the Mortierellaceae phylogeny through synthesis of multi-gene phylogenetics and phylogenomics.</title>
        <authorList>
            <person name="Vandepol N."/>
            <person name="Liber J."/>
            <person name="Desiro A."/>
            <person name="Na H."/>
            <person name="Kennedy M."/>
            <person name="Barry K."/>
            <person name="Grigoriev I.V."/>
            <person name="Miller A.N."/>
            <person name="O'Donnell K."/>
            <person name="Stajich J.E."/>
            <person name="Bonito G."/>
        </authorList>
    </citation>
    <scope>NUCLEOTIDE SEQUENCE</scope>
    <source>
        <strain evidence="3">NRRL 28262</strain>
    </source>
</reference>
<evidence type="ECO:0000256" key="2">
    <source>
        <dbReference type="SAM" id="MobiDB-lite"/>
    </source>
</evidence>
<dbReference type="SUPFAM" id="SSF81901">
    <property type="entry name" value="HCP-like"/>
    <property type="match status" value="2"/>
</dbReference>
<evidence type="ECO:0000313" key="4">
    <source>
        <dbReference type="Proteomes" id="UP001194580"/>
    </source>
</evidence>
<dbReference type="InterPro" id="IPR006597">
    <property type="entry name" value="Sel1-like"/>
</dbReference>
<protein>
    <recommendedName>
        <fullName evidence="5">HCP-like protein</fullName>
    </recommendedName>
</protein>
<gene>
    <name evidence="3" type="ORF">BGZ95_003871</name>
</gene>